<protein>
    <submittedName>
        <fullName evidence="1">Uncharacterized protein</fullName>
    </submittedName>
</protein>
<accession>A0A6J7WWT0</accession>
<name>A0A6J7WWT0_9CAUD</name>
<organism evidence="1">
    <name type="scientific">uncultured Caudovirales phage</name>
    <dbReference type="NCBI Taxonomy" id="2100421"/>
    <lineage>
        <taxon>Viruses</taxon>
        <taxon>Duplodnaviria</taxon>
        <taxon>Heunggongvirae</taxon>
        <taxon>Uroviricota</taxon>
        <taxon>Caudoviricetes</taxon>
        <taxon>Peduoviridae</taxon>
        <taxon>Maltschvirus</taxon>
        <taxon>Maltschvirus maltsch</taxon>
    </lineage>
</organism>
<dbReference type="EMBL" id="LR798301">
    <property type="protein sequence ID" value="CAB5222227.1"/>
    <property type="molecule type" value="Genomic_DNA"/>
</dbReference>
<sequence>MSKDSLIADLQNPLQNVKNAPCKLGRILLDVSDAEREQLDKSIETIRNDSAQAKNKVYSSVWLSKVLRSHGYGISVSTVQRHVNKECFCDQSDK</sequence>
<evidence type="ECO:0000313" key="1">
    <source>
        <dbReference type="EMBL" id="CAB5222227.1"/>
    </source>
</evidence>
<gene>
    <name evidence="1" type="ORF">UFOVP361_27</name>
</gene>
<reference evidence="1" key="1">
    <citation type="submission" date="2020-05" db="EMBL/GenBank/DDBJ databases">
        <authorList>
            <person name="Chiriac C."/>
            <person name="Salcher M."/>
            <person name="Ghai R."/>
            <person name="Kavagutti S V."/>
        </authorList>
    </citation>
    <scope>NUCLEOTIDE SEQUENCE</scope>
</reference>
<proteinExistence type="predicted"/>